<proteinExistence type="predicted"/>
<dbReference type="EMBL" id="UIHC01000038">
    <property type="protein sequence ID" value="SUZ33131.1"/>
    <property type="molecule type" value="Genomic_DNA"/>
</dbReference>
<keyword evidence="4" id="KW-1185">Reference proteome</keyword>
<organism evidence="3 4">
    <name type="scientific">Roseinatronobacter ekhonensis</name>
    <dbReference type="NCBI Taxonomy" id="254356"/>
    <lineage>
        <taxon>Bacteria</taxon>
        <taxon>Pseudomonadati</taxon>
        <taxon>Pseudomonadota</taxon>
        <taxon>Alphaproteobacteria</taxon>
        <taxon>Rhodobacterales</taxon>
        <taxon>Paracoccaceae</taxon>
        <taxon>Roseinatronobacter</taxon>
    </lineage>
</organism>
<keyword evidence="1" id="KW-0472">Membrane</keyword>
<keyword evidence="1" id="KW-0812">Transmembrane</keyword>
<keyword evidence="1" id="KW-1133">Transmembrane helix</keyword>
<sequence>MDYLHFDADLLAPLWAEYWFIAVVLVFALIAKPLFGRRRRWSGKRPSSPDAKGLYDPSEQMRAITNAGFERRRIMNQTEFAVFRAIDSVLPNSYRLMAQTSLGEVLGASKSGDRVADRRAHASINSKRLDIAVIDRSGFVALAIEVQGKGHYGAKNTFMRDAVKREALRRAGIPLLEVHPDWTTDRIQQQVTH</sequence>
<evidence type="ECO:0000313" key="4">
    <source>
        <dbReference type="Proteomes" id="UP000272908"/>
    </source>
</evidence>
<dbReference type="AlphaFoldDB" id="A0A3B0MB85"/>
<dbReference type="OrthoDB" id="5679025at2"/>
<reference evidence="4" key="1">
    <citation type="submission" date="2018-08" db="EMBL/GenBank/DDBJ databases">
        <authorList>
            <person name="Rodrigo-Torres L."/>
            <person name="Arahal R. D."/>
            <person name="Lucena T."/>
        </authorList>
    </citation>
    <scope>NUCLEOTIDE SEQUENCE [LARGE SCALE GENOMIC DNA]</scope>
    <source>
        <strain evidence="4">CECT 7235</strain>
    </source>
</reference>
<evidence type="ECO:0000259" key="2">
    <source>
        <dbReference type="Pfam" id="PF10881"/>
    </source>
</evidence>
<accession>A0A3B0MB85</accession>
<protein>
    <recommendedName>
        <fullName evidence="2">DUF2726 domain-containing protein</fullName>
    </recommendedName>
</protein>
<evidence type="ECO:0000256" key="1">
    <source>
        <dbReference type="SAM" id="Phobius"/>
    </source>
</evidence>
<feature type="transmembrane region" description="Helical" evidence="1">
    <location>
        <begin position="18"/>
        <end position="35"/>
    </location>
</feature>
<dbReference type="RefSeq" id="WP_121096213.1">
    <property type="nucleotide sequence ID" value="NZ_UIHC01000038.1"/>
</dbReference>
<dbReference type="Proteomes" id="UP000272908">
    <property type="component" value="Unassembled WGS sequence"/>
</dbReference>
<feature type="domain" description="DUF2726" evidence="2">
    <location>
        <begin position="72"/>
        <end position="185"/>
    </location>
</feature>
<evidence type="ECO:0000313" key="3">
    <source>
        <dbReference type="EMBL" id="SUZ33131.1"/>
    </source>
</evidence>
<dbReference type="Pfam" id="PF10881">
    <property type="entry name" value="DUF2726"/>
    <property type="match status" value="1"/>
</dbReference>
<gene>
    <name evidence="3" type="ORF">ROE7235_02899</name>
</gene>
<dbReference type="InterPro" id="IPR024402">
    <property type="entry name" value="DUF2726"/>
</dbReference>
<name>A0A3B0MB85_9RHOB</name>